<dbReference type="PANTHER" id="PTHR30625:SF16">
    <property type="entry name" value="BIOPOLYMER TRANSPORT PROTEIN EXBB"/>
    <property type="match status" value="1"/>
</dbReference>
<evidence type="ECO:0000256" key="14">
    <source>
        <dbReference type="SAM" id="Phobius"/>
    </source>
</evidence>
<feature type="transmembrane region" description="Helical" evidence="14">
    <location>
        <begin position="257"/>
        <end position="282"/>
    </location>
</feature>
<keyword evidence="10 14" id="KW-0472">Membrane</keyword>
<reference evidence="16 17" key="1">
    <citation type="submission" date="2016-10" db="EMBL/GenBank/DDBJ databases">
        <authorList>
            <person name="Varghese N."/>
            <person name="Submissions S."/>
        </authorList>
    </citation>
    <scope>NUCLEOTIDE SEQUENCE [LARGE SCALE GENOMIC DNA]</scope>
    <source>
        <strain evidence="16 17">CIP 109853</strain>
    </source>
</reference>
<keyword evidence="17" id="KW-1185">Reference proteome</keyword>
<organism evidence="16 17">
    <name type="scientific">Pseudomonas cuatrocienegasensis</name>
    <dbReference type="NCBI Taxonomy" id="543360"/>
    <lineage>
        <taxon>Bacteria</taxon>
        <taxon>Pseudomonadati</taxon>
        <taxon>Pseudomonadota</taxon>
        <taxon>Gammaproteobacteria</taxon>
        <taxon>Pseudomonadales</taxon>
        <taxon>Pseudomonadaceae</taxon>
        <taxon>Pseudomonas</taxon>
    </lineage>
</organism>
<dbReference type="InterPro" id="IPR014164">
    <property type="entry name" value="TonB_ExbB_1"/>
</dbReference>
<dbReference type="EMBL" id="FOFP01000005">
    <property type="protein sequence ID" value="SEQ34208.1"/>
    <property type="molecule type" value="Genomic_DNA"/>
</dbReference>
<feature type="transmembrane region" description="Helical" evidence="14">
    <location>
        <begin position="109"/>
        <end position="130"/>
    </location>
</feature>
<comment type="subcellular location">
    <subcellularLocation>
        <location evidence="1">Cell inner membrane</location>
        <topology evidence="1">Multi-pass membrane protein</topology>
    </subcellularLocation>
    <subcellularLocation>
        <location evidence="12">Membrane</location>
        <topology evidence="12">Multi-pass membrane protein</topology>
    </subcellularLocation>
</comment>
<dbReference type="NCBIfam" id="TIGR02797">
    <property type="entry name" value="exbB"/>
    <property type="match status" value="1"/>
</dbReference>
<dbReference type="Pfam" id="PF01618">
    <property type="entry name" value="MotA_ExbB"/>
    <property type="match status" value="1"/>
</dbReference>
<sequence>MTTVCVARTMPQKKPHHSSAGKPPSKRSQLPVLLVLLTTLAAPLIATAGSASESPPITDIAPTAVAPAVTETPEMPPEALPEIPVQPPEAAHISAKLSPQDMYQQADSVVRTIMIVLMGCSVLSWTIWLGKAMELSRLHQRLRTSLKTLGDMRRLQETKIVADPIAAKMLDIATLEVASVRREGYLIAETLNERVAARIGRVEMQASKKLASNTGILASIAAVAPFVGLLGTVWGIMNSFTSIAQMQTTNLAVVAPGIAEALLATAMGLFAAIPAVVLYNILSRQVGNCRVQLGDLSTQVMCLLSREVDYLQPVHSLSKAV</sequence>
<comment type="function">
    <text evidence="11">Involved in the TonB-dependent energy-dependent transport of various receptor-bound substrates. Protects ExbD from proteolytic degradation and functionally stabilizes TonB.</text>
</comment>
<feature type="region of interest" description="Disordered" evidence="13">
    <location>
        <begin position="1"/>
        <end position="26"/>
    </location>
</feature>
<dbReference type="InterPro" id="IPR002898">
    <property type="entry name" value="MotA_ExbB_proton_chnl"/>
</dbReference>
<proteinExistence type="inferred from homology"/>
<evidence type="ECO:0000256" key="3">
    <source>
        <dbReference type="ARBA" id="ARBA00022093"/>
    </source>
</evidence>
<evidence type="ECO:0000256" key="1">
    <source>
        <dbReference type="ARBA" id="ARBA00004429"/>
    </source>
</evidence>
<evidence type="ECO:0000256" key="4">
    <source>
        <dbReference type="ARBA" id="ARBA00022448"/>
    </source>
</evidence>
<dbReference type="Proteomes" id="UP000198512">
    <property type="component" value="Unassembled WGS sequence"/>
</dbReference>
<protein>
    <recommendedName>
        <fullName evidence="3">Biopolymer transport protein ExbB</fullName>
    </recommendedName>
</protein>
<evidence type="ECO:0000256" key="5">
    <source>
        <dbReference type="ARBA" id="ARBA00022475"/>
    </source>
</evidence>
<dbReference type="InterPro" id="IPR050790">
    <property type="entry name" value="ExbB/TolQ_transport"/>
</dbReference>
<evidence type="ECO:0000256" key="6">
    <source>
        <dbReference type="ARBA" id="ARBA00022519"/>
    </source>
</evidence>
<dbReference type="PANTHER" id="PTHR30625">
    <property type="entry name" value="PROTEIN TOLQ"/>
    <property type="match status" value="1"/>
</dbReference>
<keyword evidence="4 12" id="KW-0813">Transport</keyword>
<evidence type="ECO:0000256" key="10">
    <source>
        <dbReference type="ARBA" id="ARBA00023136"/>
    </source>
</evidence>
<evidence type="ECO:0000256" key="2">
    <source>
        <dbReference type="ARBA" id="ARBA00011471"/>
    </source>
</evidence>
<keyword evidence="5" id="KW-1003">Cell membrane</keyword>
<name>A0ABY1B9Z1_9PSED</name>
<evidence type="ECO:0000256" key="12">
    <source>
        <dbReference type="RuleBase" id="RU004057"/>
    </source>
</evidence>
<comment type="caution">
    <text evidence="16">The sequence shown here is derived from an EMBL/GenBank/DDBJ whole genome shotgun (WGS) entry which is preliminary data.</text>
</comment>
<evidence type="ECO:0000313" key="17">
    <source>
        <dbReference type="Proteomes" id="UP000198512"/>
    </source>
</evidence>
<evidence type="ECO:0000256" key="13">
    <source>
        <dbReference type="SAM" id="MobiDB-lite"/>
    </source>
</evidence>
<keyword evidence="8 12" id="KW-0653">Protein transport</keyword>
<evidence type="ECO:0000256" key="11">
    <source>
        <dbReference type="ARBA" id="ARBA00024816"/>
    </source>
</evidence>
<evidence type="ECO:0000256" key="7">
    <source>
        <dbReference type="ARBA" id="ARBA00022692"/>
    </source>
</evidence>
<evidence type="ECO:0000259" key="15">
    <source>
        <dbReference type="Pfam" id="PF01618"/>
    </source>
</evidence>
<feature type="transmembrane region" description="Helical" evidence="14">
    <location>
        <begin position="214"/>
        <end position="237"/>
    </location>
</feature>
<keyword evidence="6" id="KW-0997">Cell inner membrane</keyword>
<keyword evidence="9 14" id="KW-1133">Transmembrane helix</keyword>
<accession>A0ABY1B9Z1</accession>
<feature type="domain" description="MotA/TolQ/ExbB proton channel" evidence="15">
    <location>
        <begin position="189"/>
        <end position="288"/>
    </location>
</feature>
<evidence type="ECO:0000256" key="8">
    <source>
        <dbReference type="ARBA" id="ARBA00022927"/>
    </source>
</evidence>
<evidence type="ECO:0000313" key="16">
    <source>
        <dbReference type="EMBL" id="SEQ34208.1"/>
    </source>
</evidence>
<comment type="subunit">
    <text evidence="2">The accessory proteins ExbB and ExbD seem to form a complex with TonB.</text>
</comment>
<gene>
    <name evidence="16" type="ORF">SAMN05216600_10598</name>
</gene>
<evidence type="ECO:0000256" key="9">
    <source>
        <dbReference type="ARBA" id="ARBA00022989"/>
    </source>
</evidence>
<keyword evidence="7 14" id="KW-0812">Transmembrane</keyword>
<comment type="similarity">
    <text evidence="12">Belongs to the exbB/tolQ family.</text>
</comment>